<dbReference type="GO" id="GO:0004222">
    <property type="term" value="F:metalloendopeptidase activity"/>
    <property type="evidence" value="ECO:0007669"/>
    <property type="project" value="InterPro"/>
</dbReference>
<evidence type="ECO:0000256" key="6">
    <source>
        <dbReference type="RuleBase" id="RU003983"/>
    </source>
</evidence>
<dbReference type="AlphaFoldDB" id="A0A450XWH7"/>
<keyword evidence="4 6" id="KW-0862">Zinc</keyword>
<keyword evidence="2" id="KW-0479">Metal-binding</keyword>
<reference evidence="9" key="1">
    <citation type="submission" date="2019-02" db="EMBL/GenBank/DDBJ databases">
        <authorList>
            <person name="Gruber-Vodicka R. H."/>
            <person name="Seah K. B. B."/>
        </authorList>
    </citation>
    <scope>NUCLEOTIDE SEQUENCE</scope>
    <source>
        <strain evidence="8">BECK_S312</strain>
        <strain evidence="9">BECK_S426</strain>
    </source>
</reference>
<dbReference type="InterPro" id="IPR051156">
    <property type="entry name" value="Mito/Outer_Membr_Metalloprot"/>
</dbReference>
<dbReference type="PANTHER" id="PTHR22726:SF1">
    <property type="entry name" value="METALLOENDOPEPTIDASE OMA1, MITOCHONDRIAL"/>
    <property type="match status" value="1"/>
</dbReference>
<dbReference type="Gene3D" id="3.30.2010.10">
    <property type="entry name" value="Metalloproteases ('zincins'), catalytic domain"/>
    <property type="match status" value="1"/>
</dbReference>
<keyword evidence="1 6" id="KW-0645">Protease</keyword>
<evidence type="ECO:0000313" key="9">
    <source>
        <dbReference type="EMBL" id="VFK33664.1"/>
    </source>
</evidence>
<dbReference type="GO" id="GO:0051603">
    <property type="term" value="P:proteolysis involved in protein catabolic process"/>
    <property type="evidence" value="ECO:0007669"/>
    <property type="project" value="TreeGrafter"/>
</dbReference>
<evidence type="ECO:0000256" key="3">
    <source>
        <dbReference type="ARBA" id="ARBA00022801"/>
    </source>
</evidence>
<gene>
    <name evidence="8" type="ORF">BECKLPF1236A_GA0070988_102194</name>
    <name evidence="9" type="ORF">BECKLPF1236C_GA0070990_102184</name>
</gene>
<dbReference type="EMBL" id="CAADFP010000218">
    <property type="protein sequence ID" value="VFK33664.1"/>
    <property type="molecule type" value="Genomic_DNA"/>
</dbReference>
<keyword evidence="3 6" id="KW-0378">Hydrolase</keyword>
<protein>
    <submittedName>
        <fullName evidence="9">Peptidase family M48</fullName>
    </submittedName>
</protein>
<accession>A0A450XWH7</accession>
<evidence type="ECO:0000313" key="8">
    <source>
        <dbReference type="EMBL" id="VFK19269.1"/>
    </source>
</evidence>
<dbReference type="GO" id="GO:0046872">
    <property type="term" value="F:metal ion binding"/>
    <property type="evidence" value="ECO:0007669"/>
    <property type="project" value="UniProtKB-KW"/>
</dbReference>
<organism evidence="9">
    <name type="scientific">Candidatus Kentrum sp. LPFa</name>
    <dbReference type="NCBI Taxonomy" id="2126335"/>
    <lineage>
        <taxon>Bacteria</taxon>
        <taxon>Pseudomonadati</taxon>
        <taxon>Pseudomonadota</taxon>
        <taxon>Gammaproteobacteria</taxon>
        <taxon>Candidatus Kentrum</taxon>
    </lineage>
</organism>
<keyword evidence="5 6" id="KW-0482">Metalloprotease</keyword>
<comment type="cofactor">
    <cofactor evidence="6">
        <name>Zn(2+)</name>
        <dbReference type="ChEBI" id="CHEBI:29105"/>
    </cofactor>
    <text evidence="6">Binds 1 zinc ion per subunit.</text>
</comment>
<evidence type="ECO:0000256" key="4">
    <source>
        <dbReference type="ARBA" id="ARBA00022833"/>
    </source>
</evidence>
<evidence type="ECO:0000256" key="5">
    <source>
        <dbReference type="ARBA" id="ARBA00023049"/>
    </source>
</evidence>
<dbReference type="CDD" id="cd07332">
    <property type="entry name" value="M48C_Oma1_like"/>
    <property type="match status" value="1"/>
</dbReference>
<dbReference type="EMBL" id="CAADFM010000219">
    <property type="protein sequence ID" value="VFK19269.1"/>
    <property type="molecule type" value="Genomic_DNA"/>
</dbReference>
<feature type="domain" description="Peptidase M48" evidence="7">
    <location>
        <begin position="2"/>
        <end position="143"/>
    </location>
</feature>
<sequence>MDDLVELLDEDEFLAIVAHEYSHIEDRHSLKQIIELIGVSVLAHILFGVDDSLIEEMTAVAIDVRGFRNSRDFEKKADLKAIGILKANDIDPANLVEVIGKLMEYGCKETDAGSSRKCLSKAETGWLSTHPGDEERFGYLSERIDPP</sequence>
<dbReference type="Pfam" id="PF01435">
    <property type="entry name" value="Peptidase_M48"/>
    <property type="match status" value="1"/>
</dbReference>
<dbReference type="PANTHER" id="PTHR22726">
    <property type="entry name" value="METALLOENDOPEPTIDASE OMA1"/>
    <property type="match status" value="1"/>
</dbReference>
<evidence type="ECO:0000256" key="2">
    <source>
        <dbReference type="ARBA" id="ARBA00022723"/>
    </source>
</evidence>
<comment type="similarity">
    <text evidence="6">Belongs to the peptidase M48 family.</text>
</comment>
<dbReference type="InterPro" id="IPR001915">
    <property type="entry name" value="Peptidase_M48"/>
</dbReference>
<name>A0A450XWH7_9GAMM</name>
<proteinExistence type="inferred from homology"/>
<evidence type="ECO:0000256" key="1">
    <source>
        <dbReference type="ARBA" id="ARBA00022670"/>
    </source>
</evidence>
<dbReference type="GO" id="GO:0016020">
    <property type="term" value="C:membrane"/>
    <property type="evidence" value="ECO:0007669"/>
    <property type="project" value="TreeGrafter"/>
</dbReference>
<evidence type="ECO:0000259" key="7">
    <source>
        <dbReference type="Pfam" id="PF01435"/>
    </source>
</evidence>